<proteinExistence type="predicted"/>
<dbReference type="Proteomes" id="UP000198960">
    <property type="component" value="Unassembled WGS sequence"/>
</dbReference>
<feature type="compositionally biased region" description="Pro residues" evidence="1">
    <location>
        <begin position="57"/>
        <end position="67"/>
    </location>
</feature>
<dbReference type="EMBL" id="FOEE01000001">
    <property type="protein sequence ID" value="SEO48486.1"/>
    <property type="molecule type" value="Genomic_DNA"/>
</dbReference>
<sequence length="84" mass="8535">MDGAEPILAAGRSSGPIAGPAPRWLTRRMVSPLPEPGPEIDPDQPVPDDPAELLPDAPQPLPPPPIEATPDDPGGDPGGVPEPA</sequence>
<gene>
    <name evidence="2" type="ORF">SAMN05660991_00537</name>
</gene>
<evidence type="ECO:0000313" key="3">
    <source>
        <dbReference type="Proteomes" id="UP000198960"/>
    </source>
</evidence>
<evidence type="ECO:0000256" key="1">
    <source>
        <dbReference type="SAM" id="MobiDB-lite"/>
    </source>
</evidence>
<feature type="region of interest" description="Disordered" evidence="1">
    <location>
        <begin position="1"/>
        <end position="84"/>
    </location>
</feature>
<organism evidence="2 3">
    <name type="scientific">Trujillonella endophytica</name>
    <dbReference type="NCBI Taxonomy" id="673521"/>
    <lineage>
        <taxon>Bacteria</taxon>
        <taxon>Bacillati</taxon>
        <taxon>Actinomycetota</taxon>
        <taxon>Actinomycetes</taxon>
        <taxon>Geodermatophilales</taxon>
        <taxon>Geodermatophilaceae</taxon>
        <taxon>Trujillonella</taxon>
    </lineage>
</organism>
<dbReference type="AlphaFoldDB" id="A0A1H8Q329"/>
<evidence type="ECO:0000313" key="2">
    <source>
        <dbReference type="EMBL" id="SEO48486.1"/>
    </source>
</evidence>
<keyword evidence="3" id="KW-1185">Reference proteome</keyword>
<feature type="compositionally biased region" description="Pro residues" evidence="1">
    <location>
        <begin position="33"/>
        <end position="48"/>
    </location>
</feature>
<protein>
    <submittedName>
        <fullName evidence="2">Uncharacterized protein</fullName>
    </submittedName>
</protein>
<accession>A0A1H8Q329</accession>
<reference evidence="3" key="1">
    <citation type="submission" date="2016-10" db="EMBL/GenBank/DDBJ databases">
        <authorList>
            <person name="Varghese N."/>
            <person name="Submissions S."/>
        </authorList>
    </citation>
    <scope>NUCLEOTIDE SEQUENCE [LARGE SCALE GENOMIC DNA]</scope>
    <source>
        <strain evidence="3">DSM 45413</strain>
    </source>
</reference>
<name>A0A1H8Q329_9ACTN</name>